<dbReference type="PANTHER" id="PTHR42663">
    <property type="entry name" value="HYDROLASE C777.06C-RELATED-RELATED"/>
    <property type="match status" value="1"/>
</dbReference>
<protein>
    <recommendedName>
        <fullName evidence="1">Metallo-beta-lactamase domain-containing protein</fullName>
    </recommendedName>
</protein>
<dbReference type="InterPro" id="IPR036866">
    <property type="entry name" value="RibonucZ/Hydroxyglut_hydro"/>
</dbReference>
<proteinExistence type="predicted"/>
<dbReference type="EMBL" id="CP003532">
    <property type="protein sequence ID" value="AFK07236.1"/>
    <property type="molecule type" value="Genomic_DNA"/>
</dbReference>
<organism evidence="2 3">
    <name type="scientific">Mesotoga prima MesG1.Ag.4.2</name>
    <dbReference type="NCBI Taxonomy" id="660470"/>
    <lineage>
        <taxon>Bacteria</taxon>
        <taxon>Thermotogati</taxon>
        <taxon>Thermotogota</taxon>
        <taxon>Thermotogae</taxon>
        <taxon>Kosmotogales</taxon>
        <taxon>Kosmotogaceae</taxon>
        <taxon>Mesotoga</taxon>
    </lineage>
</organism>
<keyword evidence="3" id="KW-1185">Reference proteome</keyword>
<dbReference type="HOGENOM" id="CLU_044538_4_0_0"/>
<dbReference type="InterPro" id="IPR001279">
    <property type="entry name" value="Metallo-B-lactamas"/>
</dbReference>
<dbReference type="Gene3D" id="3.60.15.10">
    <property type="entry name" value="Ribonuclease Z/Hydroxyacylglutathione hydrolase-like"/>
    <property type="match status" value="1"/>
</dbReference>
<dbReference type="eggNOG" id="COG1235">
    <property type="taxonomic scope" value="Bacteria"/>
</dbReference>
<dbReference type="KEGG" id="mpg:Theba_1564"/>
<gene>
    <name evidence="2" type="ORF">Theba_1564</name>
</gene>
<evidence type="ECO:0000313" key="2">
    <source>
        <dbReference type="EMBL" id="AFK07236.1"/>
    </source>
</evidence>
<dbReference type="AlphaFoldDB" id="I2F5N3"/>
<reference evidence="2 3" key="1">
    <citation type="journal article" date="2012" name="Genome Biol. Evol.">
        <title>Genome Sequence of the Mesophilic Thermotogales Bacterium Mesotoga prima MesG1.Ag.4.2 Reveals the Largest Thermotogales Genome To Date.</title>
        <authorList>
            <person name="Zhaxybayeva O."/>
            <person name="Swithers K.S."/>
            <person name="Foght J."/>
            <person name="Green A.G."/>
            <person name="Bruce D."/>
            <person name="Detter C."/>
            <person name="Han S."/>
            <person name="Teshima H."/>
            <person name="Han J."/>
            <person name="Woyke T."/>
            <person name="Pitluck S."/>
            <person name="Nolan M."/>
            <person name="Ivanova N."/>
            <person name="Pati A."/>
            <person name="Land M.L."/>
            <person name="Dlutek M."/>
            <person name="Doolittle W.F."/>
            <person name="Noll K.M."/>
            <person name="Nesbo C.L."/>
        </authorList>
    </citation>
    <scope>NUCLEOTIDE SEQUENCE [LARGE SCALE GENOMIC DNA]</scope>
    <source>
        <strain evidence="3">mesG1.Ag.4.2</strain>
    </source>
</reference>
<evidence type="ECO:0000313" key="3">
    <source>
        <dbReference type="Proteomes" id="UP000002881"/>
    </source>
</evidence>
<name>I2F5N3_9BACT</name>
<accession>I2F5N3</accession>
<dbReference type="GeneID" id="87107361"/>
<evidence type="ECO:0000259" key="1">
    <source>
        <dbReference type="Pfam" id="PF12706"/>
    </source>
</evidence>
<sequence length="278" mass="31293">MRVLFLGTAAYEGHPNVFCDCDNCRKVREAGPDNFRLTSAVLVNDDLLIDFGPNIMAGAQKTGSTLFNVRTLLITHSHSDHLYLPNFGYRMDRYNASYERLSPMSVLANSTVLSLISDSVYFDPDKTILLMAEAYKETVLNDYSVIPIPAVHKVKEGEQALLFLIKKKGKSFFYATDTGPLDEFSLKLIKSFLDSPLDLVAIDSTLGFMKEVTFPYHQTAEQVVSTVETMRKNGIMDDTTKIYAHHFSHYPNPTQGELERFYVRFGIAVAYDGLSLEI</sequence>
<feature type="domain" description="Metallo-beta-lactamase" evidence="1">
    <location>
        <begin position="47"/>
        <end position="232"/>
    </location>
</feature>
<dbReference type="RefSeq" id="WP_006487176.1">
    <property type="nucleotide sequence ID" value="NC_017934.1"/>
</dbReference>
<dbReference type="PANTHER" id="PTHR42663:SF6">
    <property type="entry name" value="HYDROLASE C777.06C-RELATED"/>
    <property type="match status" value="1"/>
</dbReference>
<dbReference type="Proteomes" id="UP000002881">
    <property type="component" value="Chromosome"/>
</dbReference>
<dbReference type="Pfam" id="PF12706">
    <property type="entry name" value="Lactamase_B_2"/>
    <property type="match status" value="1"/>
</dbReference>
<dbReference type="SUPFAM" id="SSF56281">
    <property type="entry name" value="Metallo-hydrolase/oxidoreductase"/>
    <property type="match status" value="1"/>
</dbReference>